<evidence type="ECO:0000313" key="3">
    <source>
        <dbReference type="Proteomes" id="UP001595696"/>
    </source>
</evidence>
<sequence>MHDLIRARQPEGPAHEWAQHVEFRAHRRTIIQRRTAPVRLDVVIGEAALRRPAGSSAMMAKQMRHLADIPGQLPQVTVRVLPFSAGFPGGISLPPFVILGFGETSPGEPVEPPVVYLEAVVGNLYLEKPEDTANYHEAHARLVRAALDEADSRQLLRQVAREYERGL</sequence>
<dbReference type="Proteomes" id="UP001595696">
    <property type="component" value="Unassembled WGS sequence"/>
</dbReference>
<evidence type="ECO:0000259" key="1">
    <source>
        <dbReference type="Pfam" id="PF19054"/>
    </source>
</evidence>
<comment type="caution">
    <text evidence="2">The sequence shown here is derived from an EMBL/GenBank/DDBJ whole genome shotgun (WGS) entry which is preliminary data.</text>
</comment>
<proteinExistence type="predicted"/>
<keyword evidence="3" id="KW-1185">Reference proteome</keyword>
<dbReference type="EMBL" id="JBHSAX010000017">
    <property type="protein sequence ID" value="MFC3964220.1"/>
    <property type="molecule type" value="Genomic_DNA"/>
</dbReference>
<dbReference type="RefSeq" id="WP_378613992.1">
    <property type="nucleotide sequence ID" value="NZ_JBHSAX010000017.1"/>
</dbReference>
<protein>
    <submittedName>
        <fullName evidence="2">DUF5753 domain-containing protein</fullName>
    </submittedName>
</protein>
<reference evidence="3" key="1">
    <citation type="journal article" date="2019" name="Int. J. Syst. Evol. Microbiol.">
        <title>The Global Catalogue of Microorganisms (GCM) 10K type strain sequencing project: providing services to taxonomists for standard genome sequencing and annotation.</title>
        <authorList>
            <consortium name="The Broad Institute Genomics Platform"/>
            <consortium name="The Broad Institute Genome Sequencing Center for Infectious Disease"/>
            <person name="Wu L."/>
            <person name="Ma J."/>
        </authorList>
    </citation>
    <scope>NUCLEOTIDE SEQUENCE [LARGE SCALE GENOMIC DNA]</scope>
    <source>
        <strain evidence="3">CGMCC 4.7330</strain>
    </source>
</reference>
<organism evidence="2 3">
    <name type="scientific">Nocardia jiangsuensis</name>
    <dbReference type="NCBI Taxonomy" id="1691563"/>
    <lineage>
        <taxon>Bacteria</taxon>
        <taxon>Bacillati</taxon>
        <taxon>Actinomycetota</taxon>
        <taxon>Actinomycetes</taxon>
        <taxon>Mycobacteriales</taxon>
        <taxon>Nocardiaceae</taxon>
        <taxon>Nocardia</taxon>
    </lineage>
</organism>
<dbReference type="Pfam" id="PF19054">
    <property type="entry name" value="DUF5753"/>
    <property type="match status" value="1"/>
</dbReference>
<name>A0ABV8DWA3_9NOCA</name>
<accession>A0ABV8DWA3</accession>
<evidence type="ECO:0000313" key="2">
    <source>
        <dbReference type="EMBL" id="MFC3964220.1"/>
    </source>
</evidence>
<dbReference type="InterPro" id="IPR043917">
    <property type="entry name" value="DUF5753"/>
</dbReference>
<feature type="domain" description="DUF5753" evidence="1">
    <location>
        <begin position="2"/>
        <end position="158"/>
    </location>
</feature>
<gene>
    <name evidence="2" type="ORF">ACFO0B_19715</name>
</gene>